<feature type="region of interest" description="Disordered" evidence="1">
    <location>
        <begin position="219"/>
        <end position="294"/>
    </location>
</feature>
<sequence length="451" mass="47856">MRLSKVVRSQSLRRLLRPLLITCCGIALAGAAAGSVVGAVAMGSYFGHGSGNLLPKPQLYAAQHKKERPWVKQARVEQTPRLVAVAEPVVLASLSGAEGKLPRRADIFGDAETSGKAARFSSGAKQAALTSEQLASHFRASHSVTPGRAIASLDAPAPERFGPPRAVATDKPLVSLAYAGPSQSATDSAVFSALLTVPMEDDLAASPDPNAEDEAVALPDYEDTPSSGPLPQVRPGGRQVQKPVVEAEKPEIRQVQDGTAPKADEIKRTEERETPRQQQLAFVRPNNPADNRSGGGLGALRNLFGGGARAGNGVAVYDITAAKVYMPDGSVLEAHSGIGKMADNPRYVNVKMTGPTPPHTYNLKMRETRFHGVEAVRMLPVDGKNKHGRDGFLTHSYLLRSGRAESHGCVAFKDYKRFLTAFKEGKVRQIVVVPSGGRAAGIQMASNGKKG</sequence>
<feature type="domain" description="Tlde1" evidence="2">
    <location>
        <begin position="332"/>
        <end position="434"/>
    </location>
</feature>
<comment type="caution">
    <text evidence="3">The sequence shown here is derived from an EMBL/GenBank/DDBJ whole genome shotgun (WGS) entry which is preliminary data.</text>
</comment>
<evidence type="ECO:0000256" key="1">
    <source>
        <dbReference type="SAM" id="MobiDB-lite"/>
    </source>
</evidence>
<dbReference type="Proteomes" id="UP000744980">
    <property type="component" value="Unassembled WGS sequence"/>
</dbReference>
<accession>A0AAW4FEK6</accession>
<feature type="compositionally biased region" description="Basic and acidic residues" evidence="1">
    <location>
        <begin position="262"/>
        <end position="275"/>
    </location>
</feature>
<feature type="compositionally biased region" description="Basic and acidic residues" evidence="1">
    <location>
        <begin position="245"/>
        <end position="254"/>
    </location>
</feature>
<dbReference type="AlphaFoldDB" id="A0AAW4FEK6"/>
<name>A0AAW4FEK6_9HYPH</name>
<keyword evidence="4" id="KW-1185">Reference proteome</keyword>
<proteinExistence type="predicted"/>
<reference evidence="3 4" key="1">
    <citation type="submission" date="2020-01" db="EMBL/GenBank/DDBJ databases">
        <title>Draft genome assembly of Ensifer adhaerens T173.</title>
        <authorList>
            <person name="Craig J.E."/>
            <person name="Stinchcombe J.R."/>
        </authorList>
    </citation>
    <scope>NUCLEOTIDE SEQUENCE [LARGE SCALE GENOMIC DNA]</scope>
    <source>
        <strain evidence="3 4">T173</strain>
    </source>
</reference>
<evidence type="ECO:0000313" key="3">
    <source>
        <dbReference type="EMBL" id="MBM3090554.1"/>
    </source>
</evidence>
<organism evidence="3 4">
    <name type="scientific">Ensifer canadensis</name>
    <dbReference type="NCBI Taxonomy" id="555315"/>
    <lineage>
        <taxon>Bacteria</taxon>
        <taxon>Pseudomonadati</taxon>
        <taxon>Pseudomonadota</taxon>
        <taxon>Alphaproteobacteria</taxon>
        <taxon>Hyphomicrobiales</taxon>
        <taxon>Rhizobiaceae</taxon>
        <taxon>Sinorhizobium/Ensifer group</taxon>
        <taxon>Ensifer</taxon>
    </lineage>
</organism>
<dbReference type="Pfam" id="PF10908">
    <property type="entry name" value="Tlde1_dom"/>
    <property type="match status" value="1"/>
</dbReference>
<dbReference type="InterPro" id="IPR021225">
    <property type="entry name" value="Tlde1_dom"/>
</dbReference>
<evidence type="ECO:0000259" key="2">
    <source>
        <dbReference type="Pfam" id="PF10908"/>
    </source>
</evidence>
<evidence type="ECO:0000313" key="4">
    <source>
        <dbReference type="Proteomes" id="UP000744980"/>
    </source>
</evidence>
<dbReference type="EMBL" id="WXFA01000003">
    <property type="protein sequence ID" value="MBM3090554.1"/>
    <property type="molecule type" value="Genomic_DNA"/>
</dbReference>
<protein>
    <submittedName>
        <fullName evidence="3">DUF2778 domain-containing protein</fullName>
    </submittedName>
</protein>
<gene>
    <name evidence="3" type="ORF">GFB56_06975</name>
</gene>